<dbReference type="Gene3D" id="1.10.287.1490">
    <property type="match status" value="1"/>
</dbReference>
<feature type="compositionally biased region" description="Polar residues" evidence="2">
    <location>
        <begin position="15"/>
        <end position="30"/>
    </location>
</feature>
<proteinExistence type="predicted"/>
<dbReference type="AlphaFoldDB" id="A0A6C0EGM1"/>
<evidence type="ECO:0000313" key="3">
    <source>
        <dbReference type="EMBL" id="QHT27550.1"/>
    </source>
</evidence>
<feature type="region of interest" description="Disordered" evidence="2">
    <location>
        <begin position="9"/>
        <end position="30"/>
    </location>
</feature>
<protein>
    <submittedName>
        <fullName evidence="3">Uncharacterized protein</fullName>
    </submittedName>
</protein>
<feature type="coiled-coil region" evidence="1">
    <location>
        <begin position="77"/>
        <end position="140"/>
    </location>
</feature>
<feature type="compositionally biased region" description="Low complexity" evidence="2">
    <location>
        <begin position="232"/>
        <end position="242"/>
    </location>
</feature>
<feature type="compositionally biased region" description="Basic residues" evidence="2">
    <location>
        <begin position="260"/>
        <end position="276"/>
    </location>
</feature>
<sequence length="276" mass="31692">MSGILNYFQGRKPSSPVSAPAQPNQPQPDFNYSNIDTIPRSLQPAFNNLKKAINDKKTILEQYKGLYATLQSMTGLLDTYIRNHANINQQLSELKTEKETLESERDNLKNQSNQEDLRKITELNQEIAVKQDEINQLTQQQSMDVDKMNAIGILLQEATTYINDMYPTDNTEITNIQKLIGEMKGKLGSVPEVREPDVDFGQVHNPYPKIGNRKEGGYRYSSSQMRRKSTARRSSSSRSSSSQRRRNKKRTAKKMMLGGKRMKKTRATKRKHHKKR</sequence>
<keyword evidence="1" id="KW-0175">Coiled coil</keyword>
<evidence type="ECO:0000256" key="2">
    <source>
        <dbReference type="SAM" id="MobiDB-lite"/>
    </source>
</evidence>
<name>A0A6C0EGM1_9ZZZZ</name>
<feature type="compositionally biased region" description="Basic residues" evidence="2">
    <location>
        <begin position="243"/>
        <end position="253"/>
    </location>
</feature>
<dbReference type="EMBL" id="MN739824">
    <property type="protein sequence ID" value="QHT27550.1"/>
    <property type="molecule type" value="Genomic_DNA"/>
</dbReference>
<accession>A0A6C0EGM1</accession>
<feature type="region of interest" description="Disordered" evidence="2">
    <location>
        <begin position="195"/>
        <end position="276"/>
    </location>
</feature>
<evidence type="ECO:0000256" key="1">
    <source>
        <dbReference type="SAM" id="Coils"/>
    </source>
</evidence>
<reference evidence="3" key="1">
    <citation type="journal article" date="2020" name="Nature">
        <title>Giant virus diversity and host interactions through global metagenomics.</title>
        <authorList>
            <person name="Schulz F."/>
            <person name="Roux S."/>
            <person name="Paez-Espino D."/>
            <person name="Jungbluth S."/>
            <person name="Walsh D.A."/>
            <person name="Denef V.J."/>
            <person name="McMahon K.D."/>
            <person name="Konstantinidis K.T."/>
            <person name="Eloe-Fadrosh E.A."/>
            <person name="Kyrpides N.C."/>
            <person name="Woyke T."/>
        </authorList>
    </citation>
    <scope>NUCLEOTIDE SEQUENCE</scope>
    <source>
        <strain evidence="3">GVMAG-M-3300023179-33</strain>
    </source>
</reference>
<organism evidence="3">
    <name type="scientific">viral metagenome</name>
    <dbReference type="NCBI Taxonomy" id="1070528"/>
    <lineage>
        <taxon>unclassified sequences</taxon>
        <taxon>metagenomes</taxon>
        <taxon>organismal metagenomes</taxon>
    </lineage>
</organism>